<name>A0A916V0J9_9BURK</name>
<dbReference type="Pfam" id="PF12697">
    <property type="entry name" value="Abhydrolase_6"/>
    <property type="match status" value="1"/>
</dbReference>
<keyword evidence="2" id="KW-0378">Hydrolase</keyword>
<evidence type="ECO:0000313" key="3">
    <source>
        <dbReference type="Proteomes" id="UP000637423"/>
    </source>
</evidence>
<dbReference type="InterPro" id="IPR029058">
    <property type="entry name" value="AB_hydrolase_fold"/>
</dbReference>
<dbReference type="InterPro" id="IPR000073">
    <property type="entry name" value="AB_hydrolase_1"/>
</dbReference>
<sequence>MSSDSAKPILHFVHANSFPAGTYRVFFDHLAPHYDVQALDMHAHNPQYPVTDGWGKLVQELIDTLAARYQQPVILVGHSLGGILSLIAAKARPDLVRCVVMLDSPVVSGWKALALRFFKILGVDKKFSPAQFSEKRRNMWKSAEAAYQHFAAKEMFAIWPTEVLWDYIHAGVVPHSDGVTLRFTREIETAIYMSLPDRLGYILRKPYPVPIGFVGGTESIECRQAGLEATKKLVGDKFVRIAGGHLIPMEVPAQTAAATHAMIQNLI</sequence>
<feature type="domain" description="AB hydrolase-1" evidence="1">
    <location>
        <begin position="12"/>
        <end position="258"/>
    </location>
</feature>
<evidence type="ECO:0000313" key="2">
    <source>
        <dbReference type="EMBL" id="GGC99469.1"/>
    </source>
</evidence>
<dbReference type="PANTHER" id="PTHR46438">
    <property type="entry name" value="ALPHA/BETA-HYDROLASES SUPERFAMILY PROTEIN"/>
    <property type="match status" value="1"/>
</dbReference>
<protein>
    <submittedName>
        <fullName evidence="2">Alpha/beta hydrolase</fullName>
    </submittedName>
</protein>
<dbReference type="Proteomes" id="UP000637423">
    <property type="component" value="Unassembled WGS sequence"/>
</dbReference>
<dbReference type="RefSeq" id="WP_188569247.1">
    <property type="nucleotide sequence ID" value="NZ_BMED01000008.1"/>
</dbReference>
<reference evidence="2" key="1">
    <citation type="journal article" date="2014" name="Int. J. Syst. Evol. Microbiol.">
        <title>Complete genome sequence of Corynebacterium casei LMG S-19264T (=DSM 44701T), isolated from a smear-ripened cheese.</title>
        <authorList>
            <consortium name="US DOE Joint Genome Institute (JGI-PGF)"/>
            <person name="Walter F."/>
            <person name="Albersmeier A."/>
            <person name="Kalinowski J."/>
            <person name="Ruckert C."/>
        </authorList>
    </citation>
    <scope>NUCLEOTIDE SEQUENCE</scope>
    <source>
        <strain evidence="2">CGMCC 1.10998</strain>
    </source>
</reference>
<dbReference type="Gene3D" id="3.40.50.1820">
    <property type="entry name" value="alpha/beta hydrolase"/>
    <property type="match status" value="1"/>
</dbReference>
<dbReference type="EMBL" id="BMED01000008">
    <property type="protein sequence ID" value="GGC99469.1"/>
    <property type="molecule type" value="Genomic_DNA"/>
</dbReference>
<organism evidence="2 3">
    <name type="scientific">Undibacterium terreum</name>
    <dbReference type="NCBI Taxonomy" id="1224302"/>
    <lineage>
        <taxon>Bacteria</taxon>
        <taxon>Pseudomonadati</taxon>
        <taxon>Pseudomonadota</taxon>
        <taxon>Betaproteobacteria</taxon>
        <taxon>Burkholderiales</taxon>
        <taxon>Oxalobacteraceae</taxon>
        <taxon>Undibacterium</taxon>
    </lineage>
</organism>
<keyword evidence="3" id="KW-1185">Reference proteome</keyword>
<reference evidence="2" key="2">
    <citation type="submission" date="2020-09" db="EMBL/GenBank/DDBJ databases">
        <authorList>
            <person name="Sun Q."/>
            <person name="Zhou Y."/>
        </authorList>
    </citation>
    <scope>NUCLEOTIDE SEQUENCE</scope>
    <source>
        <strain evidence="2">CGMCC 1.10998</strain>
    </source>
</reference>
<dbReference type="AlphaFoldDB" id="A0A916V0J9"/>
<gene>
    <name evidence="2" type="ORF">GCM10011396_53720</name>
</gene>
<accession>A0A916V0J9</accession>
<dbReference type="SUPFAM" id="SSF53474">
    <property type="entry name" value="alpha/beta-Hydrolases"/>
    <property type="match status" value="1"/>
</dbReference>
<evidence type="ECO:0000259" key="1">
    <source>
        <dbReference type="Pfam" id="PF12697"/>
    </source>
</evidence>
<dbReference type="GO" id="GO:0016787">
    <property type="term" value="F:hydrolase activity"/>
    <property type="evidence" value="ECO:0007669"/>
    <property type="project" value="UniProtKB-KW"/>
</dbReference>
<proteinExistence type="predicted"/>
<comment type="caution">
    <text evidence="2">The sequence shown here is derived from an EMBL/GenBank/DDBJ whole genome shotgun (WGS) entry which is preliminary data.</text>
</comment>